<accession>A0A5B7GRA1</accession>
<evidence type="ECO:0000313" key="2">
    <source>
        <dbReference type="Proteomes" id="UP000324222"/>
    </source>
</evidence>
<protein>
    <submittedName>
        <fullName evidence="1">Uncharacterized protein</fullName>
    </submittedName>
</protein>
<evidence type="ECO:0000313" key="1">
    <source>
        <dbReference type="EMBL" id="MPC59865.1"/>
    </source>
</evidence>
<keyword evidence="2" id="KW-1185">Reference proteome</keyword>
<sequence length="64" mass="7259">MRDGQLLFTWRKISTGAEPRRCDPVTRHLSKHLSQSASRQRSEACGFILLTTGGSFVLLWCHKS</sequence>
<reference evidence="1 2" key="1">
    <citation type="submission" date="2019-05" db="EMBL/GenBank/DDBJ databases">
        <title>Another draft genome of Portunus trituberculatus and its Hox gene families provides insights of decapod evolution.</title>
        <authorList>
            <person name="Jeong J.-H."/>
            <person name="Song I."/>
            <person name="Kim S."/>
            <person name="Choi T."/>
            <person name="Kim D."/>
            <person name="Ryu S."/>
            <person name="Kim W."/>
        </authorList>
    </citation>
    <scope>NUCLEOTIDE SEQUENCE [LARGE SCALE GENOMIC DNA]</scope>
    <source>
        <tissue evidence="1">Muscle</tissue>
    </source>
</reference>
<comment type="caution">
    <text evidence="1">The sequence shown here is derived from an EMBL/GenBank/DDBJ whole genome shotgun (WGS) entry which is preliminary data.</text>
</comment>
<gene>
    <name evidence="1" type="ORF">E2C01_053893</name>
</gene>
<organism evidence="1 2">
    <name type="scientific">Portunus trituberculatus</name>
    <name type="common">Swimming crab</name>
    <name type="synonym">Neptunus trituberculatus</name>
    <dbReference type="NCBI Taxonomy" id="210409"/>
    <lineage>
        <taxon>Eukaryota</taxon>
        <taxon>Metazoa</taxon>
        <taxon>Ecdysozoa</taxon>
        <taxon>Arthropoda</taxon>
        <taxon>Crustacea</taxon>
        <taxon>Multicrustacea</taxon>
        <taxon>Malacostraca</taxon>
        <taxon>Eumalacostraca</taxon>
        <taxon>Eucarida</taxon>
        <taxon>Decapoda</taxon>
        <taxon>Pleocyemata</taxon>
        <taxon>Brachyura</taxon>
        <taxon>Eubrachyura</taxon>
        <taxon>Portunoidea</taxon>
        <taxon>Portunidae</taxon>
        <taxon>Portuninae</taxon>
        <taxon>Portunus</taxon>
    </lineage>
</organism>
<name>A0A5B7GRA1_PORTR</name>
<proteinExistence type="predicted"/>
<dbReference type="AlphaFoldDB" id="A0A5B7GRA1"/>
<dbReference type="EMBL" id="VSRR010016933">
    <property type="protein sequence ID" value="MPC59865.1"/>
    <property type="molecule type" value="Genomic_DNA"/>
</dbReference>
<dbReference type="Proteomes" id="UP000324222">
    <property type="component" value="Unassembled WGS sequence"/>
</dbReference>